<comment type="caution">
    <text evidence="3">The sequence shown here is derived from an EMBL/GenBank/DDBJ whole genome shotgun (WGS) entry which is preliminary data.</text>
</comment>
<keyword evidence="4" id="KW-1185">Reference proteome</keyword>
<dbReference type="PANTHER" id="PTHR43798">
    <property type="entry name" value="MONOACYLGLYCEROL LIPASE"/>
    <property type="match status" value="1"/>
</dbReference>
<dbReference type="InterPro" id="IPR029058">
    <property type="entry name" value="AB_hydrolase_fold"/>
</dbReference>
<dbReference type="PANTHER" id="PTHR43798:SF31">
    <property type="entry name" value="AB HYDROLASE SUPERFAMILY PROTEIN YCLE"/>
    <property type="match status" value="1"/>
</dbReference>
<dbReference type="RefSeq" id="WP_188909537.1">
    <property type="nucleotide sequence ID" value="NZ_BMMF01000002.1"/>
</dbReference>
<name>A0A917Q4M5_9HYPH</name>
<evidence type="ECO:0000256" key="1">
    <source>
        <dbReference type="ARBA" id="ARBA00022801"/>
    </source>
</evidence>
<dbReference type="InterPro" id="IPR050266">
    <property type="entry name" value="AB_hydrolase_sf"/>
</dbReference>
<keyword evidence="1 3" id="KW-0378">Hydrolase</keyword>
<evidence type="ECO:0000313" key="3">
    <source>
        <dbReference type="EMBL" id="GGK22535.1"/>
    </source>
</evidence>
<dbReference type="GO" id="GO:0016020">
    <property type="term" value="C:membrane"/>
    <property type="evidence" value="ECO:0007669"/>
    <property type="project" value="TreeGrafter"/>
</dbReference>
<dbReference type="AlphaFoldDB" id="A0A917Q4M5"/>
<dbReference type="Pfam" id="PF00561">
    <property type="entry name" value="Abhydrolase_1"/>
    <property type="match status" value="1"/>
</dbReference>
<dbReference type="SUPFAM" id="SSF53474">
    <property type="entry name" value="alpha/beta-Hydrolases"/>
    <property type="match status" value="1"/>
</dbReference>
<reference evidence="3 4" key="1">
    <citation type="journal article" date="2014" name="Int. J. Syst. Evol. Microbiol.">
        <title>Complete genome sequence of Corynebacterium casei LMG S-19264T (=DSM 44701T), isolated from a smear-ripened cheese.</title>
        <authorList>
            <consortium name="US DOE Joint Genome Institute (JGI-PGF)"/>
            <person name="Walter F."/>
            <person name="Albersmeier A."/>
            <person name="Kalinowski J."/>
            <person name="Ruckert C."/>
        </authorList>
    </citation>
    <scope>NUCLEOTIDE SEQUENCE [LARGE SCALE GENOMIC DNA]</scope>
    <source>
        <strain evidence="3 4">CGMCC 1.9161</strain>
    </source>
</reference>
<gene>
    <name evidence="3" type="primary">yclE</name>
    <name evidence="3" type="ORF">GCM10011322_06500</name>
</gene>
<evidence type="ECO:0000259" key="2">
    <source>
        <dbReference type="Pfam" id="PF00561"/>
    </source>
</evidence>
<dbReference type="GO" id="GO:0016787">
    <property type="term" value="F:hydrolase activity"/>
    <property type="evidence" value="ECO:0007669"/>
    <property type="project" value="UniProtKB-KW"/>
</dbReference>
<accession>A0A917Q4M5</accession>
<dbReference type="Proteomes" id="UP000600449">
    <property type="component" value="Unassembled WGS sequence"/>
</dbReference>
<evidence type="ECO:0000313" key="4">
    <source>
        <dbReference type="Proteomes" id="UP000600449"/>
    </source>
</evidence>
<dbReference type="InterPro" id="IPR000073">
    <property type="entry name" value="AB_hydrolase_1"/>
</dbReference>
<proteinExistence type="predicted"/>
<protein>
    <submittedName>
        <fullName evidence="3">AB hydrolase superfamily protein YclE</fullName>
    </submittedName>
</protein>
<sequence>MSMTNDTRAPDGRSGVLAVGARRLAWTIEGEGPPILVPGSALYYPRVLSPALRRRHRLVFLDHRGFAPLSEGAAEEPVDLDRIVADIEAMRAEIGVERAMILGHSGHAYMALAYAARHPERISGVVLVAAGPSHAPAHMAMAERRWAELVAPARKARFEADMAGLADAIARDPDRRFVALCLALRARMWADPGFDAAPLWEGVRTDMRVVDALWGEAFAAIDTAAHLRAIPAPILLVLGAHDYAVAPPETWEPYRGHARDLEVRVLEGSGHTPMLEEPEAFDAVLQAWARRVGTAR</sequence>
<dbReference type="Gene3D" id="3.40.50.1820">
    <property type="entry name" value="alpha/beta hydrolase"/>
    <property type="match status" value="1"/>
</dbReference>
<organism evidence="3 4">
    <name type="scientific">Salinarimonas ramus</name>
    <dbReference type="NCBI Taxonomy" id="690164"/>
    <lineage>
        <taxon>Bacteria</taxon>
        <taxon>Pseudomonadati</taxon>
        <taxon>Pseudomonadota</taxon>
        <taxon>Alphaproteobacteria</taxon>
        <taxon>Hyphomicrobiales</taxon>
        <taxon>Salinarimonadaceae</taxon>
        <taxon>Salinarimonas</taxon>
    </lineage>
</organism>
<dbReference type="EMBL" id="BMMF01000002">
    <property type="protein sequence ID" value="GGK22535.1"/>
    <property type="molecule type" value="Genomic_DNA"/>
</dbReference>
<feature type="domain" description="AB hydrolase-1" evidence="2">
    <location>
        <begin position="38"/>
        <end position="278"/>
    </location>
</feature>